<comment type="caution">
    <text evidence="2">The sequence shown here is derived from an EMBL/GenBank/DDBJ whole genome shotgun (WGS) entry which is preliminary data.</text>
</comment>
<evidence type="ECO:0000256" key="1">
    <source>
        <dbReference type="SAM" id="Phobius"/>
    </source>
</evidence>
<keyword evidence="1" id="KW-0812">Transmembrane</keyword>
<reference evidence="2 3" key="1">
    <citation type="submission" date="2019-01" db="EMBL/GenBank/DDBJ databases">
        <title>Sphingomonas mucosissima sp. nov. and Sphingomonas desiccabilis sp. nov., from biological soil crusts in the Colorado Plateau, USA.</title>
        <authorList>
            <person name="Zhu D."/>
        </authorList>
    </citation>
    <scope>NUCLEOTIDE SEQUENCE [LARGE SCALE GENOMIC DNA]</scope>
    <source>
        <strain evidence="2 3">CP1D</strain>
    </source>
</reference>
<dbReference type="EMBL" id="SDPT01000003">
    <property type="protein sequence ID" value="RXZ30583.1"/>
    <property type="molecule type" value="Genomic_DNA"/>
</dbReference>
<feature type="transmembrane region" description="Helical" evidence="1">
    <location>
        <begin position="317"/>
        <end position="339"/>
    </location>
</feature>
<organism evidence="2 3">
    <name type="scientific">Sphingomonas desiccabilis</name>
    <dbReference type="NCBI Taxonomy" id="429134"/>
    <lineage>
        <taxon>Bacteria</taxon>
        <taxon>Pseudomonadati</taxon>
        <taxon>Pseudomonadota</taxon>
        <taxon>Alphaproteobacteria</taxon>
        <taxon>Sphingomonadales</taxon>
        <taxon>Sphingomonadaceae</taxon>
        <taxon>Sphingomonas</taxon>
    </lineage>
</organism>
<keyword evidence="1" id="KW-1133">Transmembrane helix</keyword>
<name>A0A4Q2IMP5_9SPHN</name>
<accession>A0A4Q2IMP5</accession>
<dbReference type="OrthoDB" id="7525293at2"/>
<proteinExistence type="predicted"/>
<keyword evidence="1" id="KW-0472">Membrane</keyword>
<feature type="transmembrane region" description="Helical" evidence="1">
    <location>
        <begin position="178"/>
        <end position="204"/>
    </location>
</feature>
<protein>
    <submittedName>
        <fullName evidence="2">Uncharacterized protein</fullName>
    </submittedName>
</protein>
<evidence type="ECO:0000313" key="2">
    <source>
        <dbReference type="EMBL" id="RXZ30583.1"/>
    </source>
</evidence>
<gene>
    <name evidence="2" type="ORF">EO081_15605</name>
</gene>
<dbReference type="Proteomes" id="UP000292347">
    <property type="component" value="Unassembled WGS sequence"/>
</dbReference>
<feature type="transmembrane region" description="Helical" evidence="1">
    <location>
        <begin position="211"/>
        <end position="232"/>
    </location>
</feature>
<feature type="transmembrane region" description="Helical" evidence="1">
    <location>
        <begin position="28"/>
        <end position="50"/>
    </location>
</feature>
<feature type="transmembrane region" description="Helical" evidence="1">
    <location>
        <begin position="101"/>
        <end position="122"/>
    </location>
</feature>
<dbReference type="AlphaFoldDB" id="A0A4Q2IMP5"/>
<keyword evidence="3" id="KW-1185">Reference proteome</keyword>
<feature type="transmembrane region" description="Helical" evidence="1">
    <location>
        <begin position="129"/>
        <end position="149"/>
    </location>
</feature>
<feature type="transmembrane region" description="Helical" evidence="1">
    <location>
        <begin position="288"/>
        <end position="310"/>
    </location>
</feature>
<sequence>MLSKHDRPVTTTQTDSPQPNQYRLPPLVLAWGPVLLLWTLLLLLNPVGYIGGGSDDGRYLEAAQCVVDHAGWCVPETHWAARWPVVLPLAGAIALLGETRLAVGLASAPWAIAAILLLTTLVYRWKGRLAALLAGGVLVLTPVFTLRSLSPSADLPELTFLLGGWLAAQQRRPLLSGLLFGLAIATRETAAVALVTLPMAWLLWRPRPARLPVGMVGLALPLLVEGLVHAATAGDALLRVRLALGHTGIPSSELATGVDHRVPLFNMELVRHWRPATDIHVHWLLDPLLNLLASPLCGIVLVAALGLVTIRGRESYALVKLLALGSAAIALLLIFVLAIDPKPRMFLVVIAAAAAIVGIDCAERLCAHQRLLPMVLLVLIAVKGVAVVADQPNILMAEQVAARWITTSRPALTTDANTKSHFALVPEARVLAVGDGVPRMVLEVGACNAAAGESRDVRAPDRAWVAGICKTGFFLTRRERLSLCLYR</sequence>
<evidence type="ECO:0000313" key="3">
    <source>
        <dbReference type="Proteomes" id="UP000292347"/>
    </source>
</evidence>